<dbReference type="AlphaFoldDB" id="A0A6N8DQI2"/>
<reference evidence="1 2" key="1">
    <citation type="submission" date="2019-11" db="EMBL/GenBank/DDBJ databases">
        <title>Whole-genome sequence of a Rhodoblastus acidophilus DSM 142.</title>
        <authorList>
            <person name="Kyndt J.A."/>
            <person name="Meyer T.E."/>
        </authorList>
    </citation>
    <scope>NUCLEOTIDE SEQUENCE [LARGE SCALE GENOMIC DNA]</scope>
    <source>
        <strain evidence="1 2">DSM 142</strain>
    </source>
</reference>
<dbReference type="EMBL" id="WNKS01000010">
    <property type="protein sequence ID" value="MTV31805.1"/>
    <property type="molecule type" value="Genomic_DNA"/>
</dbReference>
<accession>A0A6N8DQI2</accession>
<proteinExistence type="predicted"/>
<dbReference type="OrthoDB" id="8021017at2"/>
<dbReference type="Proteomes" id="UP000439113">
    <property type="component" value="Unassembled WGS sequence"/>
</dbReference>
<evidence type="ECO:0000313" key="1">
    <source>
        <dbReference type="EMBL" id="MTV31805.1"/>
    </source>
</evidence>
<name>A0A6N8DQI2_RHOAC</name>
<protein>
    <submittedName>
        <fullName evidence="1">Uncharacterized protein</fullName>
    </submittedName>
</protein>
<dbReference type="RefSeq" id="WP_155446479.1">
    <property type="nucleotide sequence ID" value="NZ_JAOQNR010000012.1"/>
</dbReference>
<organism evidence="1 2">
    <name type="scientific">Rhodoblastus acidophilus</name>
    <name type="common">Rhodopseudomonas acidophila</name>
    <dbReference type="NCBI Taxonomy" id="1074"/>
    <lineage>
        <taxon>Bacteria</taxon>
        <taxon>Pseudomonadati</taxon>
        <taxon>Pseudomonadota</taxon>
        <taxon>Alphaproteobacteria</taxon>
        <taxon>Hyphomicrobiales</taxon>
        <taxon>Rhodoblastaceae</taxon>
        <taxon>Rhodoblastus</taxon>
    </lineage>
</organism>
<comment type="caution">
    <text evidence="1">The sequence shown here is derived from an EMBL/GenBank/DDBJ whole genome shotgun (WGS) entry which is preliminary data.</text>
</comment>
<gene>
    <name evidence="1" type="ORF">GJ654_12495</name>
</gene>
<sequence>MTPERYIEPEWLDAVRGKLFYYPAAYEDWAEPLAVFQDYISTFWFCDIHYERGLRLGSVFGSDPSYRLVDSEITGAPLAELSQRVAADGRHYRFLEPSKLWCTYERGDGRQIVVVRRRGFGQMTLTKEFDKGALGVFMHRGDSTGEGGSNVFFLSNSKTVYEPCGNLFKKISYLLSDQALIISDGSNTSIEVLKQFFNRTTSGRDAFLHHLGKQFSFGGFLWRCVGWLKPKGGPTLVWGLTREATTQGFQK</sequence>
<evidence type="ECO:0000313" key="2">
    <source>
        <dbReference type="Proteomes" id="UP000439113"/>
    </source>
</evidence>